<proteinExistence type="inferred from homology"/>
<keyword evidence="5" id="KW-0560">Oxidoreductase</keyword>
<evidence type="ECO:0000256" key="1">
    <source>
        <dbReference type="ARBA" id="ARBA00001974"/>
    </source>
</evidence>
<dbReference type="Gene3D" id="3.30.9.10">
    <property type="entry name" value="D-Amino Acid Oxidase, subunit A, domain 2"/>
    <property type="match status" value="1"/>
</dbReference>
<feature type="binding site" evidence="6">
    <location>
        <position position="353"/>
    </location>
    <ligand>
        <name>D-dopa</name>
        <dbReference type="ChEBI" id="CHEBI:149689"/>
    </ligand>
</feature>
<evidence type="ECO:0000256" key="3">
    <source>
        <dbReference type="ARBA" id="ARBA00022630"/>
    </source>
</evidence>
<dbReference type="InterPro" id="IPR006076">
    <property type="entry name" value="FAD-dep_OxRdtase"/>
</dbReference>
<dbReference type="AlphaFoldDB" id="A0A4Y9Y2M6"/>
<dbReference type="Proteomes" id="UP000298390">
    <property type="component" value="Unassembled WGS sequence"/>
</dbReference>
<dbReference type="PIRSF" id="PIRSF000189">
    <property type="entry name" value="D-aa_oxidase"/>
    <property type="match status" value="1"/>
</dbReference>
<feature type="binding site" evidence="6">
    <location>
        <position position="385"/>
    </location>
    <ligand>
        <name>D-dopa</name>
        <dbReference type="ChEBI" id="CHEBI:149689"/>
    </ligand>
</feature>
<dbReference type="STRING" id="34475.A0A4Y9Y2M6"/>
<comment type="similarity">
    <text evidence="2">Belongs to the DAMOX/DASOX family.</text>
</comment>
<dbReference type="GO" id="GO:0003884">
    <property type="term" value="F:D-amino-acid oxidase activity"/>
    <property type="evidence" value="ECO:0007669"/>
    <property type="project" value="InterPro"/>
</dbReference>
<dbReference type="EMBL" id="SEKV01000481">
    <property type="protein sequence ID" value="TFY56714.1"/>
    <property type="molecule type" value="Genomic_DNA"/>
</dbReference>
<sequence length="429" mass="47105">MSSSGTAQVHLSDVVGELVLGMGPAPRSAPAVEHVLVIGGGVTGLTSQTAWLLLDAGYNVTVVSERWANPSNRITSQIAGALWEWPPAVCGRHTDIISLQHSKGWAMTSYRIFERLMEILPAEAHGVRMRLANFFFDRPLESLPDQYQKMEEIEHCGVAGYKRDPNLVKRHAVNQKAGVVDSYRHLAPVVDTDQYMIWLRDLVAQKGATLVTKRISGDLLSQEDELLASYGAHAIVNATGLSGTELARDETVYPLRGALIRVVNDGKRFPKVTEALAVGIDDAHRDEQELVFIVPRNDNVLILGGIAQPRQWNLDLALNSPEIVRMRERCNYFVPGLENAEYDPDAPLVQGNRPTRSENVRVEREMRLKEDGSASRIIHSYGQGGSGFSLSFGCAGEVLGLLKDLSLGLLPTKMSHKPSVVPDAVRAHL</sequence>
<name>A0A4Y9Y2M6_9APHY</name>
<feature type="domain" description="FAD dependent oxidoreductase" evidence="7">
    <location>
        <begin position="35"/>
        <end position="396"/>
    </location>
</feature>
<feature type="binding site" evidence="6">
    <location>
        <begin position="75"/>
        <end position="76"/>
    </location>
    <ligand>
        <name>FAD</name>
        <dbReference type="ChEBI" id="CHEBI:57692"/>
    </ligand>
</feature>
<dbReference type="InterPro" id="IPR023209">
    <property type="entry name" value="DAO"/>
</dbReference>
<organism evidence="8 9">
    <name type="scientific">Rhodofomes roseus</name>
    <dbReference type="NCBI Taxonomy" id="34475"/>
    <lineage>
        <taxon>Eukaryota</taxon>
        <taxon>Fungi</taxon>
        <taxon>Dikarya</taxon>
        <taxon>Basidiomycota</taxon>
        <taxon>Agaricomycotina</taxon>
        <taxon>Agaricomycetes</taxon>
        <taxon>Polyporales</taxon>
        <taxon>Rhodofomes</taxon>
    </lineage>
</organism>
<accession>A0A4Y9Y2M6</accession>
<gene>
    <name evidence="8" type="ORF">EVJ58_g7471</name>
</gene>
<reference evidence="8 9" key="1">
    <citation type="submission" date="2019-01" db="EMBL/GenBank/DDBJ databases">
        <title>Genome sequencing of the rare red list fungi Fomitopsis rosea.</title>
        <authorList>
            <person name="Buettner E."/>
            <person name="Kellner H."/>
        </authorList>
    </citation>
    <scope>NUCLEOTIDE SEQUENCE [LARGE SCALE GENOMIC DNA]</scope>
    <source>
        <strain evidence="8 9">DSM 105464</strain>
    </source>
</reference>
<evidence type="ECO:0000256" key="2">
    <source>
        <dbReference type="ARBA" id="ARBA00006730"/>
    </source>
</evidence>
<evidence type="ECO:0000313" key="9">
    <source>
        <dbReference type="Proteomes" id="UP000298390"/>
    </source>
</evidence>
<evidence type="ECO:0000256" key="4">
    <source>
        <dbReference type="ARBA" id="ARBA00022827"/>
    </source>
</evidence>
<dbReference type="Pfam" id="PF01266">
    <property type="entry name" value="DAO"/>
    <property type="match status" value="1"/>
</dbReference>
<dbReference type="GO" id="GO:0071949">
    <property type="term" value="F:FAD binding"/>
    <property type="evidence" value="ECO:0007669"/>
    <property type="project" value="InterPro"/>
</dbReference>
<protein>
    <recommendedName>
        <fullName evidence="7">FAD dependent oxidoreductase domain-containing protein</fullName>
    </recommendedName>
</protein>
<dbReference type="GO" id="GO:0019478">
    <property type="term" value="P:D-amino acid catabolic process"/>
    <property type="evidence" value="ECO:0007669"/>
    <property type="project" value="TreeGrafter"/>
</dbReference>
<evidence type="ECO:0000256" key="6">
    <source>
        <dbReference type="PIRSR" id="PIRSR000189-1"/>
    </source>
</evidence>
<dbReference type="Gene3D" id="3.40.50.720">
    <property type="entry name" value="NAD(P)-binding Rossmann-like Domain"/>
    <property type="match status" value="1"/>
</dbReference>
<dbReference type="PANTHER" id="PTHR11530">
    <property type="entry name" value="D-AMINO ACID OXIDASE"/>
    <property type="match status" value="1"/>
</dbReference>
<evidence type="ECO:0000259" key="7">
    <source>
        <dbReference type="Pfam" id="PF01266"/>
    </source>
</evidence>
<keyword evidence="3" id="KW-0285">Flavoprotein</keyword>
<comment type="caution">
    <text evidence="8">The sequence shown here is derived from an EMBL/GenBank/DDBJ whole genome shotgun (WGS) entry which is preliminary data.</text>
</comment>
<evidence type="ECO:0000256" key="5">
    <source>
        <dbReference type="ARBA" id="ARBA00023002"/>
    </source>
</evidence>
<dbReference type="SUPFAM" id="SSF54373">
    <property type="entry name" value="FAD-linked reductases, C-terminal domain"/>
    <property type="match status" value="1"/>
</dbReference>
<feature type="binding site" evidence="6">
    <location>
        <position position="239"/>
    </location>
    <ligand>
        <name>FAD</name>
        <dbReference type="ChEBI" id="CHEBI:57692"/>
    </ligand>
</feature>
<dbReference type="SUPFAM" id="SSF51971">
    <property type="entry name" value="Nucleotide-binding domain"/>
    <property type="match status" value="1"/>
</dbReference>
<comment type="cofactor">
    <cofactor evidence="1 6">
        <name>FAD</name>
        <dbReference type="ChEBI" id="CHEBI:57692"/>
    </cofactor>
</comment>
<dbReference type="PANTHER" id="PTHR11530:SF25">
    <property type="entry name" value="FAD DEPENDENT OXIDOREDUCTASE DOMAIN-CONTAINING PROTEIN"/>
    <property type="match status" value="1"/>
</dbReference>
<dbReference type="GO" id="GO:0005737">
    <property type="term" value="C:cytoplasm"/>
    <property type="evidence" value="ECO:0007669"/>
    <property type="project" value="TreeGrafter"/>
</dbReference>
<keyword evidence="4 6" id="KW-0274">FAD</keyword>
<evidence type="ECO:0000313" key="8">
    <source>
        <dbReference type="EMBL" id="TFY56714.1"/>
    </source>
</evidence>